<dbReference type="InterPro" id="IPR002197">
    <property type="entry name" value="HTH_Fis"/>
</dbReference>
<dbReference type="GO" id="GO:0005524">
    <property type="term" value="F:ATP binding"/>
    <property type="evidence" value="ECO:0007669"/>
    <property type="project" value="UniProtKB-KW"/>
</dbReference>
<dbReference type="InterPro" id="IPR000014">
    <property type="entry name" value="PAS"/>
</dbReference>
<dbReference type="InterPro" id="IPR025943">
    <property type="entry name" value="Sigma_54_int_dom_ATP-bd_2"/>
</dbReference>
<keyword evidence="5" id="KW-0808">Transferase</keyword>
<dbReference type="PROSITE" id="PS50045">
    <property type="entry name" value="SIGMA54_INTERACT_4"/>
    <property type="match status" value="1"/>
</dbReference>
<dbReference type="SUPFAM" id="SSF46689">
    <property type="entry name" value="Homeodomain-like"/>
    <property type="match status" value="1"/>
</dbReference>
<evidence type="ECO:0000256" key="7">
    <source>
        <dbReference type="ARBA" id="ARBA00022777"/>
    </source>
</evidence>
<evidence type="ECO:0000259" key="16">
    <source>
        <dbReference type="PROSITE" id="PS50045"/>
    </source>
</evidence>
<dbReference type="SUPFAM" id="SSF55781">
    <property type="entry name" value="GAF domain-like"/>
    <property type="match status" value="1"/>
</dbReference>
<evidence type="ECO:0000259" key="18">
    <source>
        <dbReference type="PROSITE" id="PS50113"/>
    </source>
</evidence>
<proteinExistence type="predicted"/>
<evidence type="ECO:0000259" key="17">
    <source>
        <dbReference type="PROSITE" id="PS50112"/>
    </source>
</evidence>
<dbReference type="InterPro" id="IPR035965">
    <property type="entry name" value="PAS-like_dom_sf"/>
</dbReference>
<dbReference type="Gene3D" id="1.10.8.60">
    <property type="match status" value="1"/>
</dbReference>
<dbReference type="CDD" id="cd00009">
    <property type="entry name" value="AAA"/>
    <property type="match status" value="1"/>
</dbReference>
<dbReference type="PROSITE" id="PS50113">
    <property type="entry name" value="PAC"/>
    <property type="match status" value="1"/>
</dbReference>
<dbReference type="Pfam" id="PF00989">
    <property type="entry name" value="PAS"/>
    <property type="match status" value="1"/>
</dbReference>
<dbReference type="GO" id="GO:0006355">
    <property type="term" value="P:regulation of DNA-templated transcription"/>
    <property type="evidence" value="ECO:0007669"/>
    <property type="project" value="InterPro"/>
</dbReference>
<comment type="function">
    <text evidence="14">Putative oxygen sensor; modulates the activity of FixJ, a transcriptional activator of nitrogen fixation fixK gene. FixL probably acts as a kinase that phosphorylates FixJ.</text>
</comment>
<dbReference type="Gene3D" id="3.40.50.300">
    <property type="entry name" value="P-loop containing nucleotide triphosphate hydrolases"/>
    <property type="match status" value="1"/>
</dbReference>
<sequence>MERLETSDWYMRLLKAITSAQSQLIGSVDRTTLFDGLLDALLDLSDSEYGFIGETHLDEHGEVYLRTHAITNIAWNEYTRRHFEENAPNGLEFHNLKTLFGHVMTEEKPVVANSPKTDPRRGGLPLGHPDLKSFLGLPLHSAGRMIGMVGIANRPTGYDEQLIGDLAPFLQTCANAIFALRADSEREQAIADLSDEQQRLSAILDGAFEAIITIDETGTIESANQRAEQMFGYAQSDLRGQNISGLMPAPYRFEHDDHIQNYLNTGDRKVIGQGREVMGRHRNGEEFPIELTVSETRVKGDRLFIGMIRDLSERDEADKQLRQLQKQLDRSRFGQLIGKSAVMRDLYRAISDVADGDWTVLIEGETGTGKELVARAIHAASPRRNGPFIAVNSAALSSSLLGSQLFGHRRGAFSGAVKDQTGFFQAANGGTLFLDEIGDISEDVQVSLLRVIENSEVSPLGQAKAEPLDVRIIAATNRNLGDAVATGRFREDLLYRLRVGRISVPPLRERREDIALLAEAFLAEMRVETGKGIASIASQVTSQLTQYHWPGNVRELRSAIQYATIHCRTASISLRDLPPEILSDRRHSEAQEDDTTQYGNNLRLALEHTGGNKTEAARFLGISRATLYRKLKEHDLLKE</sequence>
<keyword evidence="3" id="KW-0678">Repressor</keyword>
<feature type="domain" description="PAS" evidence="17">
    <location>
        <begin position="196"/>
        <end position="242"/>
    </location>
</feature>
<evidence type="ECO:0000256" key="12">
    <source>
        <dbReference type="ARBA" id="ARBA00023159"/>
    </source>
</evidence>
<dbReference type="SUPFAM" id="SSF55785">
    <property type="entry name" value="PYP-like sensor domain (PAS domain)"/>
    <property type="match status" value="1"/>
</dbReference>
<gene>
    <name evidence="19" type="ORF">GCM10007053_03730</name>
</gene>
<keyword evidence="8" id="KW-0067">ATP-binding</keyword>
<dbReference type="CDD" id="cd00130">
    <property type="entry name" value="PAS"/>
    <property type="match status" value="1"/>
</dbReference>
<organism evidence="19 20">
    <name type="scientific">Parahalioglobus pacificus</name>
    <dbReference type="NCBI Taxonomy" id="930806"/>
    <lineage>
        <taxon>Bacteria</taxon>
        <taxon>Pseudomonadati</taxon>
        <taxon>Pseudomonadota</taxon>
        <taxon>Gammaproteobacteria</taxon>
        <taxon>Cellvibrionales</taxon>
        <taxon>Halieaceae</taxon>
        <taxon>Parahalioglobus</taxon>
    </lineage>
</organism>
<evidence type="ECO:0000256" key="1">
    <source>
        <dbReference type="ARBA" id="ARBA00004496"/>
    </source>
</evidence>
<dbReference type="Gene3D" id="1.10.10.60">
    <property type="entry name" value="Homeodomain-like"/>
    <property type="match status" value="1"/>
</dbReference>
<dbReference type="PRINTS" id="PR01590">
    <property type="entry name" value="HTHFIS"/>
</dbReference>
<dbReference type="SUPFAM" id="SSF52540">
    <property type="entry name" value="P-loop containing nucleoside triphosphate hydrolases"/>
    <property type="match status" value="1"/>
</dbReference>
<keyword evidence="11" id="KW-0238">DNA-binding</keyword>
<evidence type="ECO:0000313" key="19">
    <source>
        <dbReference type="EMBL" id="GHD26612.1"/>
    </source>
</evidence>
<comment type="subcellular location">
    <subcellularLocation>
        <location evidence="1">Cytoplasm</location>
    </subcellularLocation>
</comment>
<dbReference type="InterPro" id="IPR003018">
    <property type="entry name" value="GAF"/>
</dbReference>
<name>A0A919CIM5_9GAMM</name>
<dbReference type="PROSITE" id="PS00676">
    <property type="entry name" value="SIGMA54_INTERACT_2"/>
    <property type="match status" value="1"/>
</dbReference>
<keyword evidence="9" id="KW-0902">Two-component regulatory system</keyword>
<dbReference type="GO" id="GO:0043565">
    <property type="term" value="F:sequence-specific DNA binding"/>
    <property type="evidence" value="ECO:0007669"/>
    <property type="project" value="InterPro"/>
</dbReference>
<dbReference type="Gene3D" id="3.30.450.40">
    <property type="match status" value="1"/>
</dbReference>
<dbReference type="Pfam" id="PF00158">
    <property type="entry name" value="Sigma54_activat"/>
    <property type="match status" value="1"/>
</dbReference>
<keyword evidence="20" id="KW-1185">Reference proteome</keyword>
<dbReference type="Pfam" id="PF02954">
    <property type="entry name" value="HTH_8"/>
    <property type="match status" value="1"/>
</dbReference>
<dbReference type="InterPro" id="IPR027417">
    <property type="entry name" value="P-loop_NTPase"/>
</dbReference>
<evidence type="ECO:0000256" key="13">
    <source>
        <dbReference type="ARBA" id="ARBA00023163"/>
    </source>
</evidence>
<dbReference type="InterPro" id="IPR013767">
    <property type="entry name" value="PAS_fold"/>
</dbReference>
<dbReference type="NCBIfam" id="TIGR00229">
    <property type="entry name" value="sensory_box"/>
    <property type="match status" value="1"/>
</dbReference>
<dbReference type="PANTHER" id="PTHR32071:SF95">
    <property type="entry name" value="DNA-BINDING TRANSCRIPTIONAL REGULATOR NTRC"/>
    <property type="match status" value="1"/>
</dbReference>
<dbReference type="FunFam" id="3.30.450.20:FF:000060">
    <property type="entry name" value="Sensor protein FixL"/>
    <property type="match status" value="1"/>
</dbReference>
<dbReference type="Gene3D" id="3.30.450.20">
    <property type="entry name" value="PAS domain"/>
    <property type="match status" value="1"/>
</dbReference>
<dbReference type="GO" id="GO:0016301">
    <property type="term" value="F:kinase activity"/>
    <property type="evidence" value="ECO:0007669"/>
    <property type="project" value="UniProtKB-KW"/>
</dbReference>
<dbReference type="InterPro" id="IPR009057">
    <property type="entry name" value="Homeodomain-like_sf"/>
</dbReference>
<dbReference type="FunFam" id="3.40.50.300:FF:000006">
    <property type="entry name" value="DNA-binding transcriptional regulator NtrC"/>
    <property type="match status" value="1"/>
</dbReference>
<reference evidence="19" key="2">
    <citation type="submission" date="2020-09" db="EMBL/GenBank/DDBJ databases">
        <authorList>
            <person name="Sun Q."/>
            <person name="Kim S."/>
        </authorList>
    </citation>
    <scope>NUCLEOTIDE SEQUENCE</scope>
    <source>
        <strain evidence="19">KCTC 23430</strain>
    </source>
</reference>
<dbReference type="InterPro" id="IPR003593">
    <property type="entry name" value="AAA+_ATPase"/>
</dbReference>
<evidence type="ECO:0000256" key="5">
    <source>
        <dbReference type="ARBA" id="ARBA00022679"/>
    </source>
</evidence>
<protein>
    <recommendedName>
        <fullName evidence="15">Sensor protein FixL</fullName>
    </recommendedName>
</protein>
<dbReference type="GO" id="GO:0005737">
    <property type="term" value="C:cytoplasm"/>
    <property type="evidence" value="ECO:0007669"/>
    <property type="project" value="UniProtKB-SubCell"/>
</dbReference>
<dbReference type="EMBL" id="BMYM01000001">
    <property type="protein sequence ID" value="GHD26612.1"/>
    <property type="molecule type" value="Genomic_DNA"/>
</dbReference>
<feature type="domain" description="Sigma-54 factor interaction" evidence="16">
    <location>
        <begin position="336"/>
        <end position="565"/>
    </location>
</feature>
<reference evidence="19" key="1">
    <citation type="journal article" date="2014" name="Int. J. Syst. Evol. Microbiol.">
        <title>Complete genome sequence of Corynebacterium casei LMG S-19264T (=DSM 44701T), isolated from a smear-ripened cheese.</title>
        <authorList>
            <consortium name="US DOE Joint Genome Institute (JGI-PGF)"/>
            <person name="Walter F."/>
            <person name="Albersmeier A."/>
            <person name="Kalinowski J."/>
            <person name="Ruckert C."/>
        </authorList>
    </citation>
    <scope>NUCLEOTIDE SEQUENCE</scope>
    <source>
        <strain evidence="19">KCTC 23430</strain>
    </source>
</reference>
<keyword evidence="2" id="KW-0963">Cytoplasm</keyword>
<dbReference type="InterPro" id="IPR029016">
    <property type="entry name" value="GAF-like_dom_sf"/>
</dbReference>
<dbReference type="SMART" id="SM00091">
    <property type="entry name" value="PAS"/>
    <property type="match status" value="1"/>
</dbReference>
<evidence type="ECO:0000256" key="9">
    <source>
        <dbReference type="ARBA" id="ARBA00023012"/>
    </source>
</evidence>
<evidence type="ECO:0000256" key="2">
    <source>
        <dbReference type="ARBA" id="ARBA00022490"/>
    </source>
</evidence>
<dbReference type="PANTHER" id="PTHR32071">
    <property type="entry name" value="TRANSCRIPTIONAL REGULATORY PROTEIN"/>
    <property type="match status" value="1"/>
</dbReference>
<dbReference type="InterPro" id="IPR002078">
    <property type="entry name" value="Sigma_54_int"/>
</dbReference>
<dbReference type="SMART" id="SM00382">
    <property type="entry name" value="AAA"/>
    <property type="match status" value="1"/>
</dbReference>
<comment type="caution">
    <text evidence="19">The sequence shown here is derived from an EMBL/GenBank/DDBJ whole genome shotgun (WGS) entry which is preliminary data.</text>
</comment>
<keyword evidence="12" id="KW-0010">Activator</keyword>
<dbReference type="PROSITE" id="PS00675">
    <property type="entry name" value="SIGMA54_INTERACT_1"/>
    <property type="match status" value="1"/>
</dbReference>
<evidence type="ECO:0000256" key="15">
    <source>
        <dbReference type="ARBA" id="ARBA00070616"/>
    </source>
</evidence>
<keyword evidence="6" id="KW-0547">Nucleotide-binding</keyword>
<accession>A0A919CIM5</accession>
<evidence type="ECO:0000256" key="4">
    <source>
        <dbReference type="ARBA" id="ARBA00022553"/>
    </source>
</evidence>
<keyword evidence="7" id="KW-0418">Kinase</keyword>
<dbReference type="Pfam" id="PF13185">
    <property type="entry name" value="GAF_2"/>
    <property type="match status" value="1"/>
</dbReference>
<dbReference type="InterPro" id="IPR025662">
    <property type="entry name" value="Sigma_54_int_dom_ATP-bd_1"/>
</dbReference>
<evidence type="ECO:0000256" key="8">
    <source>
        <dbReference type="ARBA" id="ARBA00022840"/>
    </source>
</evidence>
<evidence type="ECO:0000313" key="20">
    <source>
        <dbReference type="Proteomes" id="UP000644693"/>
    </source>
</evidence>
<keyword evidence="10" id="KW-0805">Transcription regulation</keyword>
<evidence type="ECO:0000256" key="6">
    <source>
        <dbReference type="ARBA" id="ARBA00022741"/>
    </source>
</evidence>
<dbReference type="PROSITE" id="PS50112">
    <property type="entry name" value="PAS"/>
    <property type="match status" value="1"/>
</dbReference>
<keyword evidence="13" id="KW-0804">Transcription</keyword>
<evidence type="ECO:0000256" key="11">
    <source>
        <dbReference type="ARBA" id="ARBA00023125"/>
    </source>
</evidence>
<dbReference type="AlphaFoldDB" id="A0A919CIM5"/>
<keyword evidence="4" id="KW-0597">Phosphoprotein</keyword>
<dbReference type="InterPro" id="IPR000700">
    <property type="entry name" value="PAS-assoc_C"/>
</dbReference>
<dbReference type="RefSeq" id="WP_189474610.1">
    <property type="nucleotide sequence ID" value="NZ_BMYM01000001.1"/>
</dbReference>
<evidence type="ECO:0000256" key="3">
    <source>
        <dbReference type="ARBA" id="ARBA00022491"/>
    </source>
</evidence>
<dbReference type="Proteomes" id="UP000644693">
    <property type="component" value="Unassembled WGS sequence"/>
</dbReference>
<dbReference type="GO" id="GO:0000160">
    <property type="term" value="P:phosphorelay signal transduction system"/>
    <property type="evidence" value="ECO:0007669"/>
    <property type="project" value="UniProtKB-KW"/>
</dbReference>
<evidence type="ECO:0000256" key="14">
    <source>
        <dbReference type="ARBA" id="ARBA00059827"/>
    </source>
</evidence>
<evidence type="ECO:0000256" key="10">
    <source>
        <dbReference type="ARBA" id="ARBA00023015"/>
    </source>
</evidence>
<dbReference type="InterPro" id="IPR058031">
    <property type="entry name" value="AAA_lid_NorR"/>
</dbReference>
<dbReference type="Pfam" id="PF25601">
    <property type="entry name" value="AAA_lid_14"/>
    <property type="match status" value="1"/>
</dbReference>
<feature type="domain" description="PAC" evidence="18">
    <location>
        <begin position="273"/>
        <end position="323"/>
    </location>
</feature>